<protein>
    <submittedName>
        <fullName evidence="1">Oxidoreductase</fullName>
    </submittedName>
</protein>
<dbReference type="Gene3D" id="2.60.120.330">
    <property type="entry name" value="B-lactam Antibiotic, Isopenicillin N Synthase, Chain"/>
    <property type="match status" value="1"/>
</dbReference>
<proteinExistence type="predicted"/>
<gene>
    <name evidence="1" type="ORF">NCTC9140_04925</name>
</gene>
<sequence>MRNPLPHEYQGPRYSLAFFCQANKDVEILGPQRKYPPISAEDYLQQRIQANFAKG</sequence>
<dbReference type="EMBL" id="UGKQ01000007">
    <property type="protein sequence ID" value="STS83166.1"/>
    <property type="molecule type" value="Genomic_DNA"/>
</dbReference>
<accession>A0A377TWA5</accession>
<name>A0A377TWA5_KLEPN</name>
<dbReference type="AlphaFoldDB" id="A0A377TWA5"/>
<reference evidence="1 2" key="1">
    <citation type="submission" date="2018-06" db="EMBL/GenBank/DDBJ databases">
        <authorList>
            <consortium name="Pathogen Informatics"/>
            <person name="Doyle S."/>
        </authorList>
    </citation>
    <scope>NUCLEOTIDE SEQUENCE [LARGE SCALE GENOMIC DNA]</scope>
    <source>
        <strain evidence="1 2">NCTC9140</strain>
    </source>
</reference>
<dbReference type="SUPFAM" id="SSF51197">
    <property type="entry name" value="Clavaminate synthase-like"/>
    <property type="match status" value="1"/>
</dbReference>
<evidence type="ECO:0000313" key="1">
    <source>
        <dbReference type="EMBL" id="STS83166.1"/>
    </source>
</evidence>
<dbReference type="InterPro" id="IPR027443">
    <property type="entry name" value="IPNS-like_sf"/>
</dbReference>
<dbReference type="Proteomes" id="UP000254938">
    <property type="component" value="Unassembled WGS sequence"/>
</dbReference>
<organism evidence="1 2">
    <name type="scientific">Klebsiella pneumoniae</name>
    <dbReference type="NCBI Taxonomy" id="573"/>
    <lineage>
        <taxon>Bacteria</taxon>
        <taxon>Pseudomonadati</taxon>
        <taxon>Pseudomonadota</taxon>
        <taxon>Gammaproteobacteria</taxon>
        <taxon>Enterobacterales</taxon>
        <taxon>Enterobacteriaceae</taxon>
        <taxon>Klebsiella/Raoultella group</taxon>
        <taxon>Klebsiella</taxon>
        <taxon>Klebsiella pneumoniae complex</taxon>
    </lineage>
</organism>
<evidence type="ECO:0000313" key="2">
    <source>
        <dbReference type="Proteomes" id="UP000254938"/>
    </source>
</evidence>